<comment type="similarity">
    <text evidence="2 6">Belongs to the metallo-dependent hydrolases superfamily. DHOase family. Class I DHOase subfamily.</text>
</comment>
<evidence type="ECO:0000256" key="1">
    <source>
        <dbReference type="ARBA" id="ARBA00002368"/>
    </source>
</evidence>
<comment type="cofactor">
    <cofactor evidence="6">
        <name>Zn(2+)</name>
        <dbReference type="ChEBI" id="CHEBI:29105"/>
    </cofactor>
    <text evidence="6">Binds 2 Zn(2+) ions per subunit.</text>
</comment>
<dbReference type="HAMAP" id="MF_00220_B">
    <property type="entry name" value="PyrC_classI_B"/>
    <property type="match status" value="1"/>
</dbReference>
<proteinExistence type="inferred from homology"/>
<feature type="binding site" evidence="6">
    <location>
        <position position="70"/>
    </location>
    <ligand>
        <name>Zn(2+)</name>
        <dbReference type="ChEBI" id="CHEBI:29105"/>
        <label>1</label>
    </ligand>
</feature>
<evidence type="ECO:0000313" key="8">
    <source>
        <dbReference type="EMBL" id="MDV6297702.1"/>
    </source>
</evidence>
<organism evidence="8 9">
    <name type="scientific">Dietzia maris</name>
    <dbReference type="NCBI Taxonomy" id="37915"/>
    <lineage>
        <taxon>Bacteria</taxon>
        <taxon>Bacillati</taxon>
        <taxon>Actinomycetota</taxon>
        <taxon>Actinomycetes</taxon>
        <taxon>Mycobacteriales</taxon>
        <taxon>Dietziaceae</taxon>
        <taxon>Dietzia</taxon>
    </lineage>
</organism>
<evidence type="ECO:0000256" key="2">
    <source>
        <dbReference type="ARBA" id="ARBA00010286"/>
    </source>
</evidence>
<dbReference type="GO" id="GO:0004038">
    <property type="term" value="F:allantoinase activity"/>
    <property type="evidence" value="ECO:0007669"/>
    <property type="project" value="TreeGrafter"/>
</dbReference>
<dbReference type="InterPro" id="IPR002195">
    <property type="entry name" value="Dihydroorotase_CS"/>
</dbReference>
<dbReference type="GO" id="GO:0006145">
    <property type="term" value="P:purine nucleobase catabolic process"/>
    <property type="evidence" value="ECO:0007669"/>
    <property type="project" value="TreeGrafter"/>
</dbReference>
<dbReference type="SUPFAM" id="SSF51556">
    <property type="entry name" value="Metallo-dependent hydrolases"/>
    <property type="match status" value="1"/>
</dbReference>
<keyword evidence="4 6" id="KW-0378">Hydrolase</keyword>
<dbReference type="EC" id="3.5.2.3" evidence="6"/>
<dbReference type="SUPFAM" id="SSF51338">
    <property type="entry name" value="Composite domain of metallo-dependent hydrolases"/>
    <property type="match status" value="1"/>
</dbReference>
<dbReference type="GO" id="GO:0044205">
    <property type="term" value="P:'de novo' UMP biosynthetic process"/>
    <property type="evidence" value="ECO:0007669"/>
    <property type="project" value="UniProtKB-UniRule"/>
</dbReference>
<feature type="domain" description="Dihydroorotase catalytic" evidence="7">
    <location>
        <begin position="57"/>
        <end position="245"/>
    </location>
</feature>
<comment type="catalytic activity">
    <reaction evidence="6">
        <text>(S)-dihydroorotate + H2O = N-carbamoyl-L-aspartate + H(+)</text>
        <dbReference type="Rhea" id="RHEA:24296"/>
        <dbReference type="ChEBI" id="CHEBI:15377"/>
        <dbReference type="ChEBI" id="CHEBI:15378"/>
        <dbReference type="ChEBI" id="CHEBI:30864"/>
        <dbReference type="ChEBI" id="CHEBI:32814"/>
        <dbReference type="EC" id="3.5.2.3"/>
    </reaction>
</comment>
<dbReference type="InterPro" id="IPR004722">
    <property type="entry name" value="DHOase"/>
</dbReference>
<feature type="binding site" evidence="6">
    <location>
        <position position="162"/>
    </location>
    <ligand>
        <name>Zn(2+)</name>
        <dbReference type="ChEBI" id="CHEBI:29105"/>
        <label>1</label>
    </ligand>
</feature>
<feature type="binding site" evidence="6">
    <location>
        <position position="319"/>
    </location>
    <ligand>
        <name>substrate</name>
    </ligand>
</feature>
<feature type="binding site" evidence="6">
    <location>
        <position position="242"/>
    </location>
    <ligand>
        <name>Zn(2+)</name>
        <dbReference type="ChEBI" id="CHEBI:29105"/>
        <label>2</label>
    </ligand>
</feature>
<dbReference type="CDD" id="cd01317">
    <property type="entry name" value="DHOase_IIa"/>
    <property type="match status" value="1"/>
</dbReference>
<dbReference type="Pfam" id="PF12890">
    <property type="entry name" value="DHOase"/>
    <property type="match status" value="1"/>
</dbReference>
<dbReference type="PROSITE" id="PS00483">
    <property type="entry name" value="DIHYDROOROTASE_2"/>
    <property type="match status" value="1"/>
</dbReference>
<name>A0AAE4U3I2_9ACTN</name>
<evidence type="ECO:0000256" key="3">
    <source>
        <dbReference type="ARBA" id="ARBA00022723"/>
    </source>
</evidence>
<dbReference type="NCBIfam" id="NF006836">
    <property type="entry name" value="PRK09357.1-1"/>
    <property type="match status" value="1"/>
</dbReference>
<feature type="binding site" evidence="6">
    <location>
        <begin position="333"/>
        <end position="334"/>
    </location>
    <ligand>
        <name>substrate</name>
    </ligand>
</feature>
<dbReference type="GO" id="GO:0005737">
    <property type="term" value="C:cytoplasm"/>
    <property type="evidence" value="ECO:0007669"/>
    <property type="project" value="TreeGrafter"/>
</dbReference>
<evidence type="ECO:0000259" key="7">
    <source>
        <dbReference type="Pfam" id="PF12890"/>
    </source>
</evidence>
<sequence>MSAPHTPTLLLRRVRPYGEGDPVDVLVRDGVIAAIGPDAGESVDLSATDTEVLDPDGAVLLPGFVDLHTHLREPGREDTETIASGSAAAARGGYTAVFAMANTQPPQDNQTVTDSVWRIGREVGLCDVHPVGAVTVGLQGEQLTEMGQMAAGEARVRVFSDDGMCVYDPLVMRRALEYSAGLGVLVAQHAEEPRLTGGAVAHEGPHAARLGLTGWPRSAEESIVARDAILARDAGARVHICHASTTGTVELLRWAKDQGISITAEVTPHHLLLDDSRLETYDGVYRVNPPLREAHDTLALREALRSGVIDCVATDHAPHAAQEKCCEFAAARPGMLGLETALPIVAALLVETGDMTWRDLARVMSTRPAEIAGLADQGRPIAVGEPANLVVVDPDSPWTVVGDALASLSANTPYEGMTFAARVVGTVYRGRLTTRDGEVLA</sequence>
<reference evidence="8" key="1">
    <citation type="submission" date="2023-10" db="EMBL/GenBank/DDBJ databases">
        <title>Development of a sustainable strategy for remediation of hydrocarbon-contaminated territories based on the waste exchange concept.</title>
        <authorList>
            <person name="Krivoruchko A."/>
        </authorList>
    </citation>
    <scope>NUCLEOTIDE SEQUENCE</scope>
    <source>
        <strain evidence="8">IEGM 1175</strain>
    </source>
</reference>
<evidence type="ECO:0000256" key="5">
    <source>
        <dbReference type="ARBA" id="ARBA00022975"/>
    </source>
</evidence>
<keyword evidence="6" id="KW-0862">Zinc</keyword>
<feature type="binding site" evidence="6">
    <location>
        <position position="162"/>
    </location>
    <ligand>
        <name>Zn(2+)</name>
        <dbReference type="ChEBI" id="CHEBI:29105"/>
        <label>2</label>
    </ligand>
</feature>
<comment type="caution">
    <text evidence="8">The sequence shown here is derived from an EMBL/GenBank/DDBJ whole genome shotgun (WGS) entry which is preliminary data.</text>
</comment>
<dbReference type="InterPro" id="IPR032466">
    <property type="entry name" value="Metal_Hydrolase"/>
</dbReference>
<feature type="active site" evidence="6">
    <location>
        <position position="315"/>
    </location>
</feature>
<feature type="binding site" evidence="6">
    <location>
        <position position="102"/>
    </location>
    <ligand>
        <name>substrate</name>
    </ligand>
</feature>
<keyword evidence="3 6" id="KW-0479">Metal-binding</keyword>
<gene>
    <name evidence="6" type="primary">pyrC</name>
    <name evidence="8" type="ORF">R3P82_01085</name>
</gene>
<protein>
    <recommendedName>
        <fullName evidence="6">Dihydroorotase</fullName>
        <shortName evidence="6">DHOase</shortName>
        <ecNumber evidence="6">3.5.2.3</ecNumber>
    </recommendedName>
</protein>
<dbReference type="InterPro" id="IPR011059">
    <property type="entry name" value="Metal-dep_hydrolase_composite"/>
</dbReference>
<evidence type="ECO:0000313" key="9">
    <source>
        <dbReference type="Proteomes" id="UP001185873"/>
    </source>
</evidence>
<dbReference type="GO" id="GO:0004151">
    <property type="term" value="F:dihydroorotase activity"/>
    <property type="evidence" value="ECO:0007669"/>
    <property type="project" value="UniProtKB-UniRule"/>
</dbReference>
<feature type="binding site" evidence="6">
    <location>
        <position position="68"/>
    </location>
    <ligand>
        <name>Zn(2+)</name>
        <dbReference type="ChEBI" id="CHEBI:29105"/>
        <label>1</label>
    </ligand>
</feature>
<dbReference type="AlphaFoldDB" id="A0AAE4U3I2"/>
<dbReference type="PANTHER" id="PTHR43668">
    <property type="entry name" value="ALLANTOINASE"/>
    <property type="match status" value="1"/>
</dbReference>
<dbReference type="InterPro" id="IPR024403">
    <property type="entry name" value="DHOase_cat"/>
</dbReference>
<dbReference type="GO" id="GO:0008270">
    <property type="term" value="F:zinc ion binding"/>
    <property type="evidence" value="ECO:0007669"/>
    <property type="project" value="UniProtKB-UniRule"/>
</dbReference>
<dbReference type="RefSeq" id="WP_317468303.1">
    <property type="nucleotide sequence ID" value="NZ_JAWLKJ010000001.1"/>
</dbReference>
<dbReference type="PANTHER" id="PTHR43668:SF2">
    <property type="entry name" value="ALLANTOINASE"/>
    <property type="match status" value="1"/>
</dbReference>
<dbReference type="EMBL" id="JAWLKJ010000001">
    <property type="protein sequence ID" value="MDV6297702.1"/>
    <property type="molecule type" value="Genomic_DNA"/>
</dbReference>
<dbReference type="Proteomes" id="UP001185873">
    <property type="component" value="Unassembled WGS sequence"/>
</dbReference>
<evidence type="ECO:0000256" key="6">
    <source>
        <dbReference type="HAMAP-Rule" id="MF_00220"/>
    </source>
</evidence>
<keyword evidence="5 6" id="KW-0665">Pyrimidine biosynthesis</keyword>
<comment type="pathway">
    <text evidence="6">Pyrimidine metabolism; UMP biosynthesis via de novo pathway; (S)-dihydroorotate from bicarbonate: step 3/3.</text>
</comment>
<dbReference type="Gene3D" id="2.30.40.10">
    <property type="entry name" value="Urease, subunit C, domain 1"/>
    <property type="match status" value="1"/>
</dbReference>
<comment type="function">
    <text evidence="1 6">Catalyzes the reversible cyclization of carbamoyl aspartate to dihydroorotate.</text>
</comment>
<accession>A0AAE4U3I2</accession>
<feature type="binding site" evidence="6">
    <location>
        <position position="189"/>
    </location>
    <ligand>
        <name>Zn(2+)</name>
        <dbReference type="ChEBI" id="CHEBI:29105"/>
        <label>2</label>
    </ligand>
</feature>
<dbReference type="NCBIfam" id="TIGR00857">
    <property type="entry name" value="pyrC_multi"/>
    <property type="match status" value="1"/>
</dbReference>
<evidence type="ECO:0000256" key="4">
    <source>
        <dbReference type="ARBA" id="ARBA00022801"/>
    </source>
</evidence>
<dbReference type="InterPro" id="IPR050138">
    <property type="entry name" value="DHOase/Allantoinase_Hydrolase"/>
</dbReference>
<feature type="binding site" evidence="6">
    <location>
        <position position="315"/>
    </location>
    <ligand>
        <name>Zn(2+)</name>
        <dbReference type="ChEBI" id="CHEBI:29105"/>
        <label>1</label>
    </ligand>
</feature>
<dbReference type="Gene3D" id="3.20.20.140">
    <property type="entry name" value="Metal-dependent hydrolases"/>
    <property type="match status" value="1"/>
</dbReference>
<feature type="binding site" evidence="6">
    <location>
        <begin position="70"/>
        <end position="72"/>
    </location>
    <ligand>
        <name>substrate</name>
    </ligand>
</feature>
<feature type="binding site" evidence="6">
    <location>
        <position position="288"/>
    </location>
    <ligand>
        <name>substrate</name>
    </ligand>
</feature>